<keyword evidence="3" id="KW-1185">Reference proteome</keyword>
<name>A0A4V3FIA2_9BACT</name>
<feature type="signal peptide" evidence="1">
    <location>
        <begin position="1"/>
        <end position="19"/>
    </location>
</feature>
<evidence type="ECO:0000313" key="3">
    <source>
        <dbReference type="Proteomes" id="UP000295662"/>
    </source>
</evidence>
<proteinExistence type="predicted"/>
<feature type="chain" id="PRO_5020616459" evidence="1">
    <location>
        <begin position="20"/>
        <end position="139"/>
    </location>
</feature>
<comment type="caution">
    <text evidence="2">The sequence shown here is derived from an EMBL/GenBank/DDBJ whole genome shotgun (WGS) entry which is preliminary data.</text>
</comment>
<protein>
    <submittedName>
        <fullName evidence="2">Uncharacterized protein</fullName>
    </submittedName>
</protein>
<organism evidence="2 3">
    <name type="scientific">Prosthecobacter fusiformis</name>
    <dbReference type="NCBI Taxonomy" id="48464"/>
    <lineage>
        <taxon>Bacteria</taxon>
        <taxon>Pseudomonadati</taxon>
        <taxon>Verrucomicrobiota</taxon>
        <taxon>Verrucomicrobiia</taxon>
        <taxon>Verrucomicrobiales</taxon>
        <taxon>Verrucomicrobiaceae</taxon>
        <taxon>Prosthecobacter</taxon>
    </lineage>
</organism>
<gene>
    <name evidence="2" type="ORF">EI77_00993</name>
</gene>
<dbReference type="AlphaFoldDB" id="A0A4V3FIA2"/>
<keyword evidence="1" id="KW-0732">Signal</keyword>
<sequence>MKSYSLCILVVVFTLLACACGKKWPGGISSGYPAGDNDPWLTVQAGSAEPVVKAVQRYETLRGHYPKEEADLITFMSSTPASREGILGGWHYVKDGMGFRLNLSLGWDPSLIYVGSKSSAHWAFDPGDGTPEKVIILTP</sequence>
<dbReference type="EMBL" id="SOCA01000001">
    <property type="protein sequence ID" value="TDU81683.1"/>
    <property type="molecule type" value="Genomic_DNA"/>
</dbReference>
<reference evidence="2 3" key="1">
    <citation type="submission" date="2019-03" db="EMBL/GenBank/DDBJ databases">
        <title>Genomic Encyclopedia of Archaeal and Bacterial Type Strains, Phase II (KMG-II): from individual species to whole genera.</title>
        <authorList>
            <person name="Goeker M."/>
        </authorList>
    </citation>
    <scope>NUCLEOTIDE SEQUENCE [LARGE SCALE GENOMIC DNA]</scope>
    <source>
        <strain evidence="2 3">ATCC 25309</strain>
    </source>
</reference>
<dbReference type="Proteomes" id="UP000295662">
    <property type="component" value="Unassembled WGS sequence"/>
</dbReference>
<evidence type="ECO:0000256" key="1">
    <source>
        <dbReference type="SAM" id="SignalP"/>
    </source>
</evidence>
<dbReference type="PROSITE" id="PS51257">
    <property type="entry name" value="PROKAR_LIPOPROTEIN"/>
    <property type="match status" value="1"/>
</dbReference>
<evidence type="ECO:0000313" key="2">
    <source>
        <dbReference type="EMBL" id="TDU81683.1"/>
    </source>
</evidence>
<accession>A0A4V3FIA2</accession>